<gene>
    <name evidence="1" type="ORF">GRH90_15950</name>
</gene>
<dbReference type="AlphaFoldDB" id="A0A845SGM7"/>
<dbReference type="EMBL" id="WUBS01000011">
    <property type="protein sequence ID" value="NDL64233.1"/>
    <property type="molecule type" value="Genomic_DNA"/>
</dbReference>
<keyword evidence="2" id="KW-1185">Reference proteome</keyword>
<sequence length="323" mass="36103">MDLTVTSVLSRLALEQDDKLNALLSLAAKESNKSGAPLAVRFKPGIREYVAHVSAKLGISSSEFINILIEGVIRQTLSPFQTRATQVLERFQLVMDAHGLSVTDVATLLSPWNIGLSVLESRERTLDYLTTEILTAISAWFSVSLGWLRGEATHQIVTPCSITDWHELAFALRDKIAENAAGYTPEIMLYRGDLTPPVDMFSTDTWVGVILIYYRVINGFTLRVAQCFGEQSIAEIHQHPFLDFMTFCGYLFKNGTAHIRTQAIGSGVFNLLSYGKTLPIMAVDKINSEPTALNWQTEEIQPILLPEKYATEEWLSQIKNNFE</sequence>
<evidence type="ECO:0000313" key="2">
    <source>
        <dbReference type="Proteomes" id="UP000461443"/>
    </source>
</evidence>
<organism evidence="1 2">
    <name type="scientific">Acerihabitans arboris</name>
    <dbReference type="NCBI Taxonomy" id="2691583"/>
    <lineage>
        <taxon>Bacteria</taxon>
        <taxon>Pseudomonadati</taxon>
        <taxon>Pseudomonadota</taxon>
        <taxon>Gammaproteobacteria</taxon>
        <taxon>Enterobacterales</taxon>
        <taxon>Pectobacteriaceae</taxon>
        <taxon>Acerihabitans</taxon>
    </lineage>
</organism>
<dbReference type="RefSeq" id="WP_162366950.1">
    <property type="nucleotide sequence ID" value="NZ_WUBS01000011.1"/>
</dbReference>
<evidence type="ECO:0000313" key="1">
    <source>
        <dbReference type="EMBL" id="NDL64233.1"/>
    </source>
</evidence>
<accession>A0A845SGM7</accession>
<proteinExistence type="predicted"/>
<comment type="caution">
    <text evidence="1">The sequence shown here is derived from an EMBL/GenBank/DDBJ whole genome shotgun (WGS) entry which is preliminary data.</text>
</comment>
<protein>
    <submittedName>
        <fullName evidence="1">Uncharacterized protein</fullName>
    </submittedName>
</protein>
<reference evidence="1 2" key="1">
    <citation type="submission" date="2019-12" db="EMBL/GenBank/DDBJ databases">
        <authorList>
            <person name="Lee S.D."/>
        </authorList>
    </citation>
    <scope>NUCLEOTIDE SEQUENCE [LARGE SCALE GENOMIC DNA]</scope>
    <source>
        <strain evidence="1 2">SAP-6</strain>
    </source>
</reference>
<reference evidence="1 2" key="2">
    <citation type="submission" date="2020-02" db="EMBL/GenBank/DDBJ databases">
        <title>The new genus of Enterobacteriales.</title>
        <authorList>
            <person name="Kim I.S."/>
        </authorList>
    </citation>
    <scope>NUCLEOTIDE SEQUENCE [LARGE SCALE GENOMIC DNA]</scope>
    <source>
        <strain evidence="1 2">SAP-6</strain>
    </source>
</reference>
<name>A0A845SGM7_9GAMM</name>
<dbReference type="Proteomes" id="UP000461443">
    <property type="component" value="Unassembled WGS sequence"/>
</dbReference>